<reference evidence="2" key="1">
    <citation type="submission" date="2020-10" db="EMBL/GenBank/DDBJ databases">
        <title>Unveiling of a novel bifunctional photoreceptor, Dualchrome1, isolated from a cosmopolitan green alga.</title>
        <authorList>
            <person name="Suzuki S."/>
            <person name="Kawachi M."/>
        </authorList>
    </citation>
    <scope>NUCLEOTIDE SEQUENCE</scope>
    <source>
        <strain evidence="2">NIES 2893</strain>
    </source>
</reference>
<organism evidence="2 3">
    <name type="scientific">Pycnococcus provasolii</name>
    <dbReference type="NCBI Taxonomy" id="41880"/>
    <lineage>
        <taxon>Eukaryota</taxon>
        <taxon>Viridiplantae</taxon>
        <taxon>Chlorophyta</taxon>
        <taxon>Pseudoscourfieldiophyceae</taxon>
        <taxon>Pseudoscourfieldiales</taxon>
        <taxon>Pycnococcaceae</taxon>
        <taxon>Pycnococcus</taxon>
    </lineage>
</organism>
<dbReference type="SUPFAM" id="SSF47113">
    <property type="entry name" value="Histone-fold"/>
    <property type="match status" value="1"/>
</dbReference>
<evidence type="ECO:0000313" key="2">
    <source>
        <dbReference type="EMBL" id="GHP12490.1"/>
    </source>
</evidence>
<sequence length="236" mass="23914">MAGSGAPSAAAAAAACPPSSFEAAQQNQKSSAAPSGGSFTCHLPSSKVRKVLLAVEWHSDAGGGAPGGGGMDRVGRMDSCVPGAVAAATQALIESLTIAAARIASKRGDSQILPGHVKQAVDSEDVYALFRDVVADAPTLPEQVVAGTAGGAKKTKGKNKVAAKTTNAKRRKTQTTQQNVERANDDAQAAPEPAYADGVDNDAYYFPAPGGGALLPQEASDAALANMFEDVDDDYD</sequence>
<feature type="region of interest" description="Disordered" evidence="1">
    <location>
        <begin position="148"/>
        <end position="201"/>
    </location>
</feature>
<dbReference type="AlphaFoldDB" id="A0A830I3A8"/>
<dbReference type="GO" id="GO:0046982">
    <property type="term" value="F:protein heterodimerization activity"/>
    <property type="evidence" value="ECO:0007669"/>
    <property type="project" value="InterPro"/>
</dbReference>
<keyword evidence="3" id="KW-1185">Reference proteome</keyword>
<feature type="compositionally biased region" description="Basic residues" evidence="1">
    <location>
        <begin position="153"/>
        <end position="173"/>
    </location>
</feature>
<dbReference type="OrthoDB" id="653904at2759"/>
<evidence type="ECO:0000256" key="1">
    <source>
        <dbReference type="SAM" id="MobiDB-lite"/>
    </source>
</evidence>
<dbReference type="InterPro" id="IPR009072">
    <property type="entry name" value="Histone-fold"/>
</dbReference>
<protein>
    <submittedName>
        <fullName evidence="2">Uncharacterized protein</fullName>
    </submittedName>
</protein>
<comment type="caution">
    <text evidence="2">The sequence shown here is derived from an EMBL/GenBank/DDBJ whole genome shotgun (WGS) entry which is preliminary data.</text>
</comment>
<dbReference type="Proteomes" id="UP000660262">
    <property type="component" value="Unassembled WGS sequence"/>
</dbReference>
<gene>
    <name evidence="2" type="ORF">PPROV_001121800</name>
</gene>
<feature type="region of interest" description="Disordered" evidence="1">
    <location>
        <begin position="17"/>
        <end position="38"/>
    </location>
</feature>
<evidence type="ECO:0000313" key="3">
    <source>
        <dbReference type="Proteomes" id="UP000660262"/>
    </source>
</evidence>
<accession>A0A830I3A8</accession>
<dbReference type="Gene3D" id="1.10.20.10">
    <property type="entry name" value="Histone, subunit A"/>
    <property type="match status" value="1"/>
</dbReference>
<name>A0A830I3A8_9CHLO</name>
<dbReference type="EMBL" id="BNJQ01000042">
    <property type="protein sequence ID" value="GHP12490.1"/>
    <property type="molecule type" value="Genomic_DNA"/>
</dbReference>
<proteinExistence type="predicted"/>